<keyword evidence="1" id="KW-1185">Reference proteome</keyword>
<evidence type="ECO:0000313" key="1">
    <source>
        <dbReference type="Proteomes" id="UP000050795"/>
    </source>
</evidence>
<dbReference type="WBParaSite" id="TREG1_50610.1">
    <property type="protein sequence ID" value="TREG1_50610.1"/>
    <property type="gene ID" value="TREG1_50610"/>
</dbReference>
<organism evidence="1 2">
    <name type="scientific">Trichobilharzia regenti</name>
    <name type="common">Nasal bird schistosome</name>
    <dbReference type="NCBI Taxonomy" id="157069"/>
    <lineage>
        <taxon>Eukaryota</taxon>
        <taxon>Metazoa</taxon>
        <taxon>Spiralia</taxon>
        <taxon>Lophotrochozoa</taxon>
        <taxon>Platyhelminthes</taxon>
        <taxon>Trematoda</taxon>
        <taxon>Digenea</taxon>
        <taxon>Strigeidida</taxon>
        <taxon>Schistosomatoidea</taxon>
        <taxon>Schistosomatidae</taxon>
        <taxon>Trichobilharzia</taxon>
    </lineage>
</organism>
<reference evidence="2" key="2">
    <citation type="submission" date="2023-11" db="UniProtKB">
        <authorList>
            <consortium name="WormBaseParasite"/>
        </authorList>
    </citation>
    <scope>IDENTIFICATION</scope>
</reference>
<dbReference type="Proteomes" id="UP000050795">
    <property type="component" value="Unassembled WGS sequence"/>
</dbReference>
<name>A0AA85JSW1_TRIRE</name>
<accession>A0AA85JSW1</accession>
<dbReference type="AlphaFoldDB" id="A0AA85JSW1"/>
<sequence length="138" mass="15574">MCMNEMYNSNNSIYIVRSLSLSSILQSLNKTHKFSSRSLTNLSCVQQTKLSNTCLTTDDFDANYNRENISMSNCKQTNAREMDLFNDKTEANNGCELSTNSSSNPTTYYHVGSGNDRNVSTVDEVLFSQIPFMIHQVL</sequence>
<evidence type="ECO:0000313" key="2">
    <source>
        <dbReference type="WBParaSite" id="TREG1_50610.1"/>
    </source>
</evidence>
<protein>
    <submittedName>
        <fullName evidence="2">Uncharacterized protein</fullName>
    </submittedName>
</protein>
<proteinExistence type="predicted"/>
<reference evidence="1" key="1">
    <citation type="submission" date="2022-06" db="EMBL/GenBank/DDBJ databases">
        <authorList>
            <person name="Berger JAMES D."/>
            <person name="Berger JAMES D."/>
        </authorList>
    </citation>
    <scope>NUCLEOTIDE SEQUENCE [LARGE SCALE GENOMIC DNA]</scope>
</reference>